<comment type="caution">
    <text evidence="3">The sequence shown here is derived from an EMBL/GenBank/DDBJ whole genome shotgun (WGS) entry which is preliminary data.</text>
</comment>
<proteinExistence type="inferred from homology"/>
<evidence type="ECO:0000313" key="3">
    <source>
        <dbReference type="EMBL" id="KHD97494.1"/>
    </source>
</evidence>
<dbReference type="RefSeq" id="WP_035926444.1">
    <property type="nucleotide sequence ID" value="NZ_JSUH01000007.1"/>
</dbReference>
<gene>
    <name evidence="3" type="ORF">GY22_09090</name>
</gene>
<organism evidence="3 4">
    <name type="scientific">Kocuria rosea subsp. polaris</name>
    <dbReference type="NCBI Taxonomy" id="136273"/>
    <lineage>
        <taxon>Bacteria</taxon>
        <taxon>Bacillati</taxon>
        <taxon>Actinomycetota</taxon>
        <taxon>Actinomycetes</taxon>
        <taxon>Micrococcales</taxon>
        <taxon>Micrococcaceae</taxon>
        <taxon>Kocuria</taxon>
    </lineage>
</organism>
<protein>
    <recommendedName>
        <fullName evidence="2">YCII-related domain-containing protein</fullName>
    </recommendedName>
</protein>
<name>A0A0A6VUA8_KOCRO</name>
<keyword evidence="4" id="KW-1185">Reference proteome</keyword>
<dbReference type="Gene3D" id="3.30.70.1060">
    <property type="entry name" value="Dimeric alpha+beta barrel"/>
    <property type="match status" value="1"/>
</dbReference>
<dbReference type="EMBL" id="JSUH01000007">
    <property type="protein sequence ID" value="KHD97494.1"/>
    <property type="molecule type" value="Genomic_DNA"/>
</dbReference>
<dbReference type="Proteomes" id="UP000030466">
    <property type="component" value="Unassembled WGS sequence"/>
</dbReference>
<dbReference type="InterPro" id="IPR011008">
    <property type="entry name" value="Dimeric_a/b-barrel"/>
</dbReference>
<feature type="domain" description="YCII-related" evidence="2">
    <location>
        <begin position="12"/>
        <end position="93"/>
    </location>
</feature>
<dbReference type="InterPro" id="IPR005545">
    <property type="entry name" value="YCII"/>
</dbReference>
<evidence type="ECO:0000256" key="1">
    <source>
        <dbReference type="ARBA" id="ARBA00007689"/>
    </source>
</evidence>
<dbReference type="SUPFAM" id="SSF54909">
    <property type="entry name" value="Dimeric alpha+beta barrel"/>
    <property type="match status" value="1"/>
</dbReference>
<reference evidence="3 4" key="1">
    <citation type="journal article" date="2003" name="Int. J. Syst. Evol. Microbiol.">
        <title>Kocuria polaris sp. nov., an orange-pigmented psychrophilic bacterium isolated from an Antarctic cyanobacterial mat sample.</title>
        <authorList>
            <person name="Reddy G.S."/>
            <person name="Prakash J.S."/>
            <person name="Prabahar V."/>
            <person name="Matsumoto G.I."/>
            <person name="Stackebrandt E."/>
            <person name="Shivaji S."/>
        </authorList>
    </citation>
    <scope>NUCLEOTIDE SEQUENCE [LARGE SCALE GENOMIC DNA]</scope>
    <source>
        <strain evidence="3 4">CMS 76or</strain>
    </source>
</reference>
<accession>A0A0A6VUA8</accession>
<dbReference type="Pfam" id="PF03795">
    <property type="entry name" value="YCII"/>
    <property type="match status" value="1"/>
</dbReference>
<dbReference type="AlphaFoldDB" id="A0A0A6VUA8"/>
<dbReference type="PANTHER" id="PTHR37828:SF1">
    <property type="entry name" value="YCII-RELATED DOMAIN-CONTAINING PROTEIN"/>
    <property type="match status" value="1"/>
</dbReference>
<evidence type="ECO:0000313" key="4">
    <source>
        <dbReference type="Proteomes" id="UP000030466"/>
    </source>
</evidence>
<comment type="similarity">
    <text evidence="1">Belongs to the YciI family.</text>
</comment>
<dbReference type="PANTHER" id="PTHR37828">
    <property type="entry name" value="GSR2449 PROTEIN"/>
    <property type="match status" value="1"/>
</dbReference>
<sequence length="100" mass="10615">MSAAENRTTFAVTYVYGGPADVLAARRPEHRQYLGGLVEQGHLLASGPFDDDGAPGALLVFAAEDAGAVERLTDEDPLVRHGVVTERTVRPWKVVLGSVG</sequence>
<evidence type="ECO:0000259" key="2">
    <source>
        <dbReference type="Pfam" id="PF03795"/>
    </source>
</evidence>
<dbReference type="OrthoDB" id="8968203at2"/>